<sequence>MELWRDSNALSLAELDDMFFSSADMDDDVLRYLQPEAAGRSPVHGRLRAAHGRSPQRASCSVASPKRRHIDEFSALFAGMSPAKRFSPARGPFSPLRGGAFSPGRASTAAASPVSRARQMRSTAGVFAGGSEACFRGQRSPVIPLISPSSNYMPSSRDVAPSPTALFIASSSEADVRAFLQPTPTASPMQTRAHVCLQDGACPSPPSISPRRAATLAHGASLAKPEAERTVRRSPRCEQPRASFGASPAASPSVGAATSPCASARRRSPACGLMTTSFQFGARGCAPLTRTAPSSAPSRLAPATTTAVAAASAAAQPSEEEATVGAIRPSADGAPRGDALPRAAVRARLFCSADSSAPTPRRLPGAQPRWAYDAETPTACNGNSAVRTPFAGADSPGSDSTIAHTPARPGASGHFARRINFTPVKPTGVRTPYGSTALKRAAVFGASSPPSDVISSAAGAAAITLASLAKINSMLNRHELAGAAGARTPSTPTSAATEGTAAPRTEWGTYSGARASFSFGGPCGGFVRTRATGSAARAPTMAGCALLAHEKLADGEDEETNREPPFASPIDAPSPGDKQTMAKGNAPARPALTADGNEPRTRTGGFSFRFDGDKSSHGGKELSRAQTPNGKDVRSAPGTVTAAVAARSHAAATAEAAIVAASAPPFARTAGGCINIRVVASGQEGRWMRAGSSRK</sequence>
<evidence type="ECO:0000313" key="3">
    <source>
        <dbReference type="Proteomes" id="UP000751190"/>
    </source>
</evidence>
<feature type="region of interest" description="Disordered" evidence="1">
    <location>
        <begin position="212"/>
        <end position="256"/>
    </location>
</feature>
<dbReference type="EMBL" id="JAGTXO010000001">
    <property type="protein sequence ID" value="KAG8470654.1"/>
    <property type="molecule type" value="Genomic_DNA"/>
</dbReference>
<dbReference type="AlphaFoldDB" id="A0A8J5XU64"/>
<keyword evidence="3" id="KW-1185">Reference proteome</keyword>
<feature type="region of interest" description="Disordered" evidence="1">
    <location>
        <begin position="310"/>
        <end position="338"/>
    </location>
</feature>
<protein>
    <submittedName>
        <fullName evidence="2">Uncharacterized protein</fullName>
    </submittedName>
</protein>
<dbReference type="Proteomes" id="UP000751190">
    <property type="component" value="Unassembled WGS sequence"/>
</dbReference>
<evidence type="ECO:0000256" key="1">
    <source>
        <dbReference type="SAM" id="MobiDB-lite"/>
    </source>
</evidence>
<feature type="region of interest" description="Disordered" evidence="1">
    <location>
        <begin position="41"/>
        <end position="64"/>
    </location>
</feature>
<reference evidence="2" key="1">
    <citation type="submission" date="2021-05" db="EMBL/GenBank/DDBJ databases">
        <title>The genome of the haptophyte Pavlova lutheri (Diacronema luteri, Pavlovales) - a model for lipid biosynthesis in eukaryotic algae.</title>
        <authorList>
            <person name="Hulatt C.J."/>
            <person name="Posewitz M.C."/>
        </authorList>
    </citation>
    <scope>NUCLEOTIDE SEQUENCE</scope>
    <source>
        <strain evidence="2">NIVA-4/92</strain>
    </source>
</reference>
<feature type="compositionally biased region" description="Basic and acidic residues" evidence="1">
    <location>
        <begin position="225"/>
        <end position="239"/>
    </location>
</feature>
<feature type="region of interest" description="Disordered" evidence="1">
    <location>
        <begin position="387"/>
        <end position="415"/>
    </location>
</feature>
<feature type="compositionally biased region" description="Basic and acidic residues" evidence="1">
    <location>
        <begin position="610"/>
        <end position="623"/>
    </location>
</feature>
<comment type="caution">
    <text evidence="2">The sequence shown here is derived from an EMBL/GenBank/DDBJ whole genome shotgun (WGS) entry which is preliminary data.</text>
</comment>
<organism evidence="2 3">
    <name type="scientific">Diacronema lutheri</name>
    <name type="common">Unicellular marine alga</name>
    <name type="synonym">Monochrysis lutheri</name>
    <dbReference type="NCBI Taxonomy" id="2081491"/>
    <lineage>
        <taxon>Eukaryota</taxon>
        <taxon>Haptista</taxon>
        <taxon>Haptophyta</taxon>
        <taxon>Pavlovophyceae</taxon>
        <taxon>Pavlovales</taxon>
        <taxon>Pavlovaceae</taxon>
        <taxon>Diacronema</taxon>
    </lineage>
</organism>
<feature type="region of interest" description="Disordered" evidence="1">
    <location>
        <begin position="98"/>
        <end position="117"/>
    </location>
</feature>
<feature type="region of interest" description="Disordered" evidence="1">
    <location>
        <begin position="554"/>
        <end position="636"/>
    </location>
</feature>
<accession>A0A8J5XU64</accession>
<evidence type="ECO:0000313" key="2">
    <source>
        <dbReference type="EMBL" id="KAG8470654.1"/>
    </source>
</evidence>
<proteinExistence type="predicted"/>
<dbReference type="OrthoDB" id="10675312at2759"/>
<name>A0A8J5XU64_DIALT</name>
<feature type="compositionally biased region" description="Low complexity" evidence="1">
    <location>
        <begin position="240"/>
        <end position="256"/>
    </location>
</feature>
<feature type="region of interest" description="Disordered" evidence="1">
    <location>
        <begin position="483"/>
        <end position="505"/>
    </location>
</feature>
<feature type="compositionally biased region" description="Low complexity" evidence="1">
    <location>
        <begin position="483"/>
        <end position="503"/>
    </location>
</feature>
<gene>
    <name evidence="2" type="ORF">KFE25_009075</name>
</gene>